<evidence type="ECO:0000313" key="2">
    <source>
        <dbReference type="Proteomes" id="UP000054995"/>
    </source>
</evidence>
<proteinExistence type="predicted"/>
<feature type="non-terminal residue" evidence="1">
    <location>
        <position position="1"/>
    </location>
</feature>
<sequence length="32" mass="3605">LSISRDILKKLCGLLCINMANAKLKGHLFNNY</sequence>
<protein>
    <submittedName>
        <fullName evidence="1">Uncharacterized protein</fullName>
    </submittedName>
</protein>
<accession>A0A0V1DKM5</accession>
<keyword evidence="2" id="KW-1185">Reference proteome</keyword>
<name>A0A0V1DKM5_TRIPS</name>
<dbReference type="AlphaFoldDB" id="A0A0V1DKM5"/>
<organism evidence="1 2">
    <name type="scientific">Trichinella pseudospiralis</name>
    <name type="common">Parasitic roundworm</name>
    <dbReference type="NCBI Taxonomy" id="6337"/>
    <lineage>
        <taxon>Eukaryota</taxon>
        <taxon>Metazoa</taxon>
        <taxon>Ecdysozoa</taxon>
        <taxon>Nematoda</taxon>
        <taxon>Enoplea</taxon>
        <taxon>Dorylaimia</taxon>
        <taxon>Trichinellida</taxon>
        <taxon>Trichinellidae</taxon>
        <taxon>Trichinella</taxon>
    </lineage>
</organism>
<comment type="caution">
    <text evidence="1">The sequence shown here is derived from an EMBL/GenBank/DDBJ whole genome shotgun (WGS) entry which is preliminary data.</text>
</comment>
<evidence type="ECO:0000313" key="1">
    <source>
        <dbReference type="EMBL" id="KRY61880.1"/>
    </source>
</evidence>
<dbReference type="Proteomes" id="UP000054995">
    <property type="component" value="Unassembled WGS sequence"/>
</dbReference>
<reference evidence="1 2" key="1">
    <citation type="submission" date="2015-01" db="EMBL/GenBank/DDBJ databases">
        <title>Evolution of Trichinella species and genotypes.</title>
        <authorList>
            <person name="Korhonen P.K."/>
            <person name="Edoardo P."/>
            <person name="Giuseppe L.R."/>
            <person name="Gasser R.B."/>
        </authorList>
    </citation>
    <scope>NUCLEOTIDE SEQUENCE [LARGE SCALE GENOMIC DNA]</scope>
    <source>
        <strain evidence="1">ISS470</strain>
    </source>
</reference>
<dbReference type="EMBL" id="JYDT01004110">
    <property type="protein sequence ID" value="KRY61880.1"/>
    <property type="molecule type" value="Genomic_DNA"/>
</dbReference>
<gene>
    <name evidence="1" type="ORF">T4D_15387</name>
</gene>